<gene>
    <name evidence="13" type="ORF">llap_17201</name>
</gene>
<dbReference type="InterPro" id="IPR003598">
    <property type="entry name" value="Ig_sub2"/>
</dbReference>
<keyword evidence="8" id="KW-0325">Glycoprotein</keyword>
<comment type="subcellular location">
    <subcellularLocation>
        <location evidence="1">Secreted</location>
        <location evidence="1">Extracellular space</location>
        <location evidence="1">Extracellular matrix</location>
    </subcellularLocation>
</comment>
<dbReference type="FunFam" id="2.60.40.10:FF:000130">
    <property type="entry name" value="Hemicentin 1"/>
    <property type="match status" value="1"/>
</dbReference>
<evidence type="ECO:0000256" key="1">
    <source>
        <dbReference type="ARBA" id="ARBA00004498"/>
    </source>
</evidence>
<evidence type="ECO:0000313" key="14">
    <source>
        <dbReference type="Proteomes" id="UP000233556"/>
    </source>
</evidence>
<dbReference type="Gene3D" id="2.20.100.10">
    <property type="entry name" value="Thrombospondin type-1 (TSP1) repeat"/>
    <property type="match status" value="1"/>
</dbReference>
<dbReference type="SMART" id="SM00209">
    <property type="entry name" value="TSP1"/>
    <property type="match status" value="1"/>
</dbReference>
<reference evidence="14" key="1">
    <citation type="submission" date="2017-11" db="EMBL/GenBank/DDBJ databases">
        <authorList>
            <person name="Lima N.C."/>
            <person name="Parody-Merino A.M."/>
            <person name="Battley P.F."/>
            <person name="Fidler A.E."/>
            <person name="Prosdocimi F."/>
        </authorList>
    </citation>
    <scope>NUCLEOTIDE SEQUENCE [LARGE SCALE GENOMIC DNA]</scope>
</reference>
<proteinExistence type="predicted"/>
<dbReference type="SMART" id="SM00408">
    <property type="entry name" value="IGc2"/>
    <property type="match status" value="3"/>
</dbReference>
<dbReference type="PROSITE" id="PS50993">
    <property type="entry name" value="NIDOGEN_G2"/>
    <property type="match status" value="1"/>
</dbReference>
<feature type="domain" description="Ig-like" evidence="11">
    <location>
        <begin position="128"/>
        <end position="216"/>
    </location>
</feature>
<dbReference type="PROSITE" id="PS50835">
    <property type="entry name" value="IG_LIKE"/>
    <property type="match status" value="3"/>
</dbReference>
<keyword evidence="2" id="KW-0964">Secreted</keyword>
<dbReference type="InterPro" id="IPR006605">
    <property type="entry name" value="G2_nidogen/fibulin_G2F"/>
</dbReference>
<dbReference type="InterPro" id="IPR013783">
    <property type="entry name" value="Ig-like_fold"/>
</dbReference>
<dbReference type="PANTHER" id="PTHR10075">
    <property type="entry name" value="BASIGIN RELATED"/>
    <property type="match status" value="1"/>
</dbReference>
<evidence type="ECO:0000256" key="2">
    <source>
        <dbReference type="ARBA" id="ARBA00022525"/>
    </source>
</evidence>
<dbReference type="SUPFAM" id="SSF48726">
    <property type="entry name" value="Immunoglobulin"/>
    <property type="match status" value="3"/>
</dbReference>
<keyword evidence="5" id="KW-0732">Signal</keyword>
<dbReference type="PROSITE" id="PS50092">
    <property type="entry name" value="TSP1"/>
    <property type="match status" value="1"/>
</dbReference>
<evidence type="ECO:0000259" key="12">
    <source>
        <dbReference type="PROSITE" id="PS50993"/>
    </source>
</evidence>
<organism evidence="13 14">
    <name type="scientific">Limosa lapponica baueri</name>
    <dbReference type="NCBI Taxonomy" id="1758121"/>
    <lineage>
        <taxon>Eukaryota</taxon>
        <taxon>Metazoa</taxon>
        <taxon>Chordata</taxon>
        <taxon>Craniata</taxon>
        <taxon>Vertebrata</taxon>
        <taxon>Euteleostomi</taxon>
        <taxon>Archelosauria</taxon>
        <taxon>Archosauria</taxon>
        <taxon>Dinosauria</taxon>
        <taxon>Saurischia</taxon>
        <taxon>Theropoda</taxon>
        <taxon>Coelurosauria</taxon>
        <taxon>Aves</taxon>
        <taxon>Neognathae</taxon>
        <taxon>Neoaves</taxon>
        <taxon>Charadriiformes</taxon>
        <taxon>Scolopacidae</taxon>
        <taxon>Limosa</taxon>
    </lineage>
</organism>
<evidence type="ECO:0000256" key="6">
    <source>
        <dbReference type="ARBA" id="ARBA00022737"/>
    </source>
</evidence>
<evidence type="ECO:0008006" key="15">
    <source>
        <dbReference type="Google" id="ProtNLM"/>
    </source>
</evidence>
<dbReference type="InterPro" id="IPR013098">
    <property type="entry name" value="Ig_I-set"/>
</dbReference>
<dbReference type="InterPro" id="IPR000884">
    <property type="entry name" value="TSP1_rpt"/>
</dbReference>
<keyword evidence="6" id="KW-0677">Repeat</keyword>
<evidence type="ECO:0000256" key="7">
    <source>
        <dbReference type="ARBA" id="ARBA00022837"/>
    </source>
</evidence>
<reference evidence="14" key="2">
    <citation type="submission" date="2017-12" db="EMBL/GenBank/DDBJ databases">
        <title>Genome sequence of the Bar-tailed Godwit (Limosa lapponica baueri).</title>
        <authorList>
            <person name="Lima N.C.B."/>
            <person name="Parody-Merino A.M."/>
            <person name="Battley P.F."/>
            <person name="Fidler A.E."/>
            <person name="Prosdocimi F."/>
        </authorList>
    </citation>
    <scope>NUCLEOTIDE SEQUENCE [LARGE SCALE GENOMIC DNA]</scope>
</reference>
<accession>A0A2I0TFE2</accession>
<dbReference type="SMART" id="SM00409">
    <property type="entry name" value="IG"/>
    <property type="match status" value="3"/>
</dbReference>
<evidence type="ECO:0000256" key="3">
    <source>
        <dbReference type="ARBA" id="ARBA00022530"/>
    </source>
</evidence>
<dbReference type="Pfam" id="PF07679">
    <property type="entry name" value="I-set"/>
    <property type="match status" value="2"/>
</dbReference>
<dbReference type="Proteomes" id="UP000233556">
    <property type="component" value="Unassembled WGS sequence"/>
</dbReference>
<name>A0A2I0TFE2_LIMLA</name>
<feature type="domain" description="Ig-like" evidence="11">
    <location>
        <begin position="17"/>
        <end position="123"/>
    </location>
</feature>
<dbReference type="SUPFAM" id="SSF82895">
    <property type="entry name" value="TSP-1 type 1 repeat"/>
    <property type="match status" value="1"/>
</dbReference>
<dbReference type="InterPro" id="IPR007110">
    <property type="entry name" value="Ig-like_dom"/>
</dbReference>
<feature type="domain" description="Ig-like" evidence="11">
    <location>
        <begin position="221"/>
        <end position="307"/>
    </location>
</feature>
<dbReference type="SMART" id="SM00682">
    <property type="entry name" value="G2F"/>
    <property type="match status" value="1"/>
</dbReference>
<dbReference type="PRINTS" id="PR01705">
    <property type="entry name" value="TSP1REPEAT"/>
</dbReference>
<dbReference type="FunFam" id="2.20.100.10:FF:000067">
    <property type="entry name" value="Hemicentin 1"/>
    <property type="match status" value="1"/>
</dbReference>
<dbReference type="InterPro" id="IPR003599">
    <property type="entry name" value="Ig_sub"/>
</dbReference>
<dbReference type="OrthoDB" id="5985519at2759"/>
<dbReference type="EMBL" id="KZ511226">
    <property type="protein sequence ID" value="PKU32495.1"/>
    <property type="molecule type" value="Genomic_DNA"/>
</dbReference>
<keyword evidence="9" id="KW-0393">Immunoglobulin domain</keyword>
<dbReference type="InterPro" id="IPR036383">
    <property type="entry name" value="TSP1_rpt_sf"/>
</dbReference>
<evidence type="ECO:0000256" key="5">
    <source>
        <dbReference type="ARBA" id="ARBA00022729"/>
    </source>
</evidence>
<sequence>MNRQDNSTAEGRAEEPPRINGSDQPEELAVVVNNPLELLCISSGIPVPVISWMKDGRPLLQNDNVQVLREVLRITSAQGTPRVRILSNGRYLQINNADLSDTASYTCVASNIAGKMTREFMLTVHVPPTIAPGHTNITVTVNVQTTLPCETTGIPRPAISWKKNGQLLSVDQNQNTYRLLSSGSLVIISPTVDDTAVYECSVSNDAGEDQRAVELTVQVPPKIHSTEAQYTVTEDSQAVLSCVAEGIPTPTINWKKDDTLLTEIVGKYRAVPEGDLILDNVVNEDAGDYKCVATNDAGVVERSLTLTLQMDGNWGQWQTWSQCSASCGGGEQTRIRLCSNPAPLNRGRPCPGDSSQISRCNTQACPASKLCLVEDYTEDYIQTGPGQLYAHSTRLFTVDGVSVPYTWNHTITYDYAKGKMPFLVETLHASSITTEYNPLEETVDFKIYASIAKGIVPIFHENKTTEK</sequence>
<evidence type="ECO:0000256" key="8">
    <source>
        <dbReference type="ARBA" id="ARBA00023180"/>
    </source>
</evidence>
<keyword evidence="4" id="KW-0245">EGF-like domain</keyword>
<dbReference type="InterPro" id="IPR009017">
    <property type="entry name" value="GFP"/>
</dbReference>
<dbReference type="FunFam" id="2.60.40.10:FF:000186">
    <property type="entry name" value="Hemicentin 1"/>
    <property type="match status" value="2"/>
</dbReference>
<dbReference type="Gene3D" id="2.60.40.10">
    <property type="entry name" value="Immunoglobulins"/>
    <property type="match status" value="3"/>
</dbReference>
<evidence type="ECO:0000256" key="9">
    <source>
        <dbReference type="ARBA" id="ARBA00023319"/>
    </source>
</evidence>
<protein>
    <recommendedName>
        <fullName evidence="15">Hemicentin-1</fullName>
    </recommendedName>
</protein>
<dbReference type="PANTHER" id="PTHR10075:SF14">
    <property type="entry name" value="CELL ADHESION MOLECULE DSCAM2-RELATED"/>
    <property type="match status" value="1"/>
</dbReference>
<dbReference type="CDD" id="cd00096">
    <property type="entry name" value="Ig"/>
    <property type="match status" value="1"/>
</dbReference>
<evidence type="ECO:0000313" key="13">
    <source>
        <dbReference type="EMBL" id="PKU32495.1"/>
    </source>
</evidence>
<evidence type="ECO:0000256" key="4">
    <source>
        <dbReference type="ARBA" id="ARBA00022536"/>
    </source>
</evidence>
<keyword evidence="3" id="KW-0272">Extracellular matrix</keyword>
<dbReference type="SUPFAM" id="SSF54511">
    <property type="entry name" value="GFP-like"/>
    <property type="match status" value="1"/>
</dbReference>
<evidence type="ECO:0000256" key="10">
    <source>
        <dbReference type="SAM" id="MobiDB-lite"/>
    </source>
</evidence>
<keyword evidence="14" id="KW-1185">Reference proteome</keyword>
<keyword evidence="7" id="KW-0106">Calcium</keyword>
<feature type="domain" description="Nidogen G2 beta-barrel" evidence="12">
    <location>
        <begin position="373"/>
        <end position="461"/>
    </location>
</feature>
<dbReference type="Gene3D" id="2.40.155.10">
    <property type="entry name" value="Green fluorescent protein"/>
    <property type="match status" value="1"/>
</dbReference>
<dbReference type="Pfam" id="PF07474">
    <property type="entry name" value="G2F"/>
    <property type="match status" value="1"/>
</dbReference>
<dbReference type="Pfam" id="PF00090">
    <property type="entry name" value="TSP_1"/>
    <property type="match status" value="1"/>
</dbReference>
<dbReference type="Pfam" id="PF13927">
    <property type="entry name" value="Ig_3"/>
    <property type="match status" value="1"/>
</dbReference>
<dbReference type="AlphaFoldDB" id="A0A2I0TFE2"/>
<feature type="region of interest" description="Disordered" evidence="10">
    <location>
        <begin position="1"/>
        <end position="25"/>
    </location>
</feature>
<dbReference type="InterPro" id="IPR036179">
    <property type="entry name" value="Ig-like_dom_sf"/>
</dbReference>
<evidence type="ECO:0000259" key="11">
    <source>
        <dbReference type="PROSITE" id="PS50835"/>
    </source>
</evidence>